<feature type="compositionally biased region" description="Basic residues" evidence="3">
    <location>
        <begin position="47"/>
        <end position="64"/>
    </location>
</feature>
<dbReference type="KEGG" id="trg:TRUGW13939_00160"/>
<dbReference type="InterPro" id="IPR050334">
    <property type="entry name" value="Molybdenum_import_ModC"/>
</dbReference>
<feature type="domain" description="ABC transporter" evidence="4">
    <location>
        <begin position="467"/>
        <end position="808"/>
    </location>
</feature>
<evidence type="ECO:0000256" key="3">
    <source>
        <dbReference type="SAM" id="MobiDB-lite"/>
    </source>
</evidence>
<evidence type="ECO:0000256" key="2">
    <source>
        <dbReference type="ARBA" id="ARBA00022840"/>
    </source>
</evidence>
<dbReference type="GO" id="GO:0005739">
    <property type="term" value="C:mitochondrion"/>
    <property type="evidence" value="ECO:0007669"/>
    <property type="project" value="TreeGrafter"/>
</dbReference>
<reference evidence="6" key="1">
    <citation type="submission" date="2020-06" db="EMBL/GenBank/DDBJ databases">
        <title>A chromosome-scale genome assembly of Talaromyces rugulosus W13939.</title>
        <authorList>
            <person name="Wang B."/>
            <person name="Guo L."/>
            <person name="Ye K."/>
            <person name="Wang L."/>
        </authorList>
    </citation>
    <scope>NUCLEOTIDE SEQUENCE [LARGE SCALE GENOMIC DNA]</scope>
    <source>
        <strain evidence="6">W13939</strain>
    </source>
</reference>
<organism evidence="5 6">
    <name type="scientific">Talaromyces rugulosus</name>
    <name type="common">Penicillium rugulosum</name>
    <dbReference type="NCBI Taxonomy" id="121627"/>
    <lineage>
        <taxon>Eukaryota</taxon>
        <taxon>Fungi</taxon>
        <taxon>Dikarya</taxon>
        <taxon>Ascomycota</taxon>
        <taxon>Pezizomycotina</taxon>
        <taxon>Eurotiomycetes</taxon>
        <taxon>Eurotiomycetidae</taxon>
        <taxon>Eurotiales</taxon>
        <taxon>Trichocomaceae</taxon>
        <taxon>Talaromyces</taxon>
        <taxon>Talaromyces sect. Islandici</taxon>
    </lineage>
</organism>
<dbReference type="InterPro" id="IPR003593">
    <property type="entry name" value="AAA+_ATPase"/>
</dbReference>
<evidence type="ECO:0000259" key="4">
    <source>
        <dbReference type="PROSITE" id="PS50893"/>
    </source>
</evidence>
<dbReference type="PANTHER" id="PTHR43514:SF4">
    <property type="entry name" value="ABC TRANSPORTER I FAMILY MEMBER 10"/>
    <property type="match status" value="1"/>
</dbReference>
<keyword evidence="2" id="KW-0067">ATP-binding</keyword>
<evidence type="ECO:0000256" key="1">
    <source>
        <dbReference type="ARBA" id="ARBA00022741"/>
    </source>
</evidence>
<dbReference type="GeneID" id="55987677"/>
<dbReference type="Gene3D" id="3.40.50.300">
    <property type="entry name" value="P-loop containing nucleotide triphosphate hydrolases"/>
    <property type="match status" value="2"/>
</dbReference>
<name>A0A7H8QGQ2_TALRU</name>
<dbReference type="InterPro" id="IPR027417">
    <property type="entry name" value="P-loop_NTPase"/>
</dbReference>
<evidence type="ECO:0000313" key="5">
    <source>
        <dbReference type="EMBL" id="QKX53089.1"/>
    </source>
</evidence>
<dbReference type="GO" id="GO:0005524">
    <property type="term" value="F:ATP binding"/>
    <property type="evidence" value="ECO:0007669"/>
    <property type="project" value="UniProtKB-KW"/>
</dbReference>
<dbReference type="PANTHER" id="PTHR43514">
    <property type="entry name" value="ABC TRANSPORTER I FAMILY MEMBER 10"/>
    <property type="match status" value="1"/>
</dbReference>
<dbReference type="InterPro" id="IPR003439">
    <property type="entry name" value="ABC_transporter-like_ATP-bd"/>
</dbReference>
<dbReference type="GO" id="GO:0016887">
    <property type="term" value="F:ATP hydrolysis activity"/>
    <property type="evidence" value="ECO:0007669"/>
    <property type="project" value="InterPro"/>
</dbReference>
<dbReference type="OrthoDB" id="10255969at2759"/>
<gene>
    <name evidence="5" type="ORF">TRUGW13939_00160</name>
</gene>
<feature type="domain" description="ABC transporter" evidence="4">
    <location>
        <begin position="148"/>
        <end position="396"/>
    </location>
</feature>
<dbReference type="Pfam" id="PF00005">
    <property type="entry name" value="ABC_tran"/>
    <property type="match status" value="2"/>
</dbReference>
<keyword evidence="1" id="KW-0547">Nucleotide-binding</keyword>
<dbReference type="SMART" id="SM00382">
    <property type="entry name" value="AAA"/>
    <property type="match status" value="1"/>
</dbReference>
<keyword evidence="6" id="KW-1185">Reference proteome</keyword>
<dbReference type="AlphaFoldDB" id="A0A7H8QGQ2"/>
<dbReference type="EMBL" id="CP055898">
    <property type="protein sequence ID" value="QKX53089.1"/>
    <property type="molecule type" value="Genomic_DNA"/>
</dbReference>
<dbReference type="RefSeq" id="XP_035339268.1">
    <property type="nucleotide sequence ID" value="XM_035483375.1"/>
</dbReference>
<dbReference type="Proteomes" id="UP000509510">
    <property type="component" value="Chromosome I"/>
</dbReference>
<feature type="region of interest" description="Disordered" evidence="3">
    <location>
        <begin position="43"/>
        <end position="73"/>
    </location>
</feature>
<dbReference type="PROSITE" id="PS50893">
    <property type="entry name" value="ABC_TRANSPORTER_2"/>
    <property type="match status" value="2"/>
</dbReference>
<protein>
    <recommendedName>
        <fullName evidence="4">ABC transporter domain-containing protein</fullName>
    </recommendedName>
</protein>
<evidence type="ECO:0000313" key="6">
    <source>
        <dbReference type="Proteomes" id="UP000509510"/>
    </source>
</evidence>
<proteinExistence type="predicted"/>
<accession>A0A7H8QGQ2</accession>
<dbReference type="SUPFAM" id="SSF52540">
    <property type="entry name" value="P-loop containing nucleoside triphosphate hydrolases"/>
    <property type="match status" value="2"/>
</dbReference>
<sequence>MIAPTLSAGATVEARIGSDMLRWRPWACRVSAPSQFVRYAQTEAKSKSKKQAAVKPKRTNKKKPPTPPDGLPPPLIEITKGVFYRTYPSSSEPNAKIPPLFKKFDFSLSARVAPHFTTPPLPSPSLDMTMRKKVQTARAIRKAQKVVEKENEIQKFYGPFHWAVMGTGSTDFLDILRGQYVAVPPNSRSYPYLSSDQFSPSNPKLRHPSNAIQYVGFRGEGSQATGGTRGAYLSARYESLREETDWTVRQYLCNQMELNPLEGEQAQSNPYSQDHWDAILQSFQLSHLLDMPTAKLSNGQTRRTRIAKALLTQPELLLLDQPFMGLDPLTSDSISSLLRDVALKSSPRVIIALRAQDSIPEWISHIAIVNTDSVAFQGTKEDFFNIVDLIHKGHLPFKKDVMTLGPVMREGGALHGYREILAKDYPEHFQPDHSHFDEPQTNRKLPRPKSTMPALMDGEPQIEMNGVRVQYGDKVVLGNWTQTESSTPGLHWKVRRGQRWAVLGANGSGKTTLLSLITSDHPQAYALPIRLFGRSRLPEPPKPGISIFDLQARIGHSSPEIQAFFPSHLTIREAVESAWADTFLSKPKLNFQIDTLIDRVLAHFRPDLAKPRLLKPGKEHEIDMSIIPGGFLQRFATPPPESADISKGSATTAEYDTTYDNLNLPIGFDTYAYADDMTFGQLDVAQQRLVLFIRAIIKKQEVIVLDEAFSAMPPSMRQKCFALLEGPPAQTVKGKKSEQLPYVDETQSVVFVSHQRQEIPDSVRFWMRLPSQVGDDQKLDFAMGVLPDGETLASSKEIWQNIWSKNSFPPYEHKEASSKETPNDAELYGFVLAKSEH</sequence>